<gene>
    <name evidence="1" type="ORF">ATANTOWER_002890</name>
</gene>
<accession>A0ABU7BEB9</accession>
<comment type="caution">
    <text evidence="1">The sequence shown here is derived from an EMBL/GenBank/DDBJ whole genome shotgun (WGS) entry which is preliminary data.</text>
</comment>
<evidence type="ECO:0000313" key="1">
    <source>
        <dbReference type="EMBL" id="MED6248629.1"/>
    </source>
</evidence>
<sequence>MMRWTEEARQTSLVETFGAAGRQALSRFLPSPSAVWKSSDLPLLKPACLDFHCLRPSRALPRIVSRLSIWLVDFVPVVCLSPEPQDLPLSIPPTLPGWIPAPCGPSIPDLPV</sequence>
<reference evidence="1 2" key="1">
    <citation type="submission" date="2021-07" db="EMBL/GenBank/DDBJ databases">
        <authorList>
            <person name="Palmer J.M."/>
        </authorList>
    </citation>
    <scope>NUCLEOTIDE SEQUENCE [LARGE SCALE GENOMIC DNA]</scope>
    <source>
        <strain evidence="1 2">AT_MEX2019</strain>
        <tissue evidence="1">Muscle</tissue>
    </source>
</reference>
<organism evidence="1 2">
    <name type="scientific">Ataeniobius toweri</name>
    <dbReference type="NCBI Taxonomy" id="208326"/>
    <lineage>
        <taxon>Eukaryota</taxon>
        <taxon>Metazoa</taxon>
        <taxon>Chordata</taxon>
        <taxon>Craniata</taxon>
        <taxon>Vertebrata</taxon>
        <taxon>Euteleostomi</taxon>
        <taxon>Actinopterygii</taxon>
        <taxon>Neopterygii</taxon>
        <taxon>Teleostei</taxon>
        <taxon>Neoteleostei</taxon>
        <taxon>Acanthomorphata</taxon>
        <taxon>Ovalentaria</taxon>
        <taxon>Atherinomorphae</taxon>
        <taxon>Cyprinodontiformes</taxon>
        <taxon>Goodeidae</taxon>
        <taxon>Ataeniobius</taxon>
    </lineage>
</organism>
<keyword evidence="2" id="KW-1185">Reference proteome</keyword>
<dbReference type="EMBL" id="JAHUTI010050474">
    <property type="protein sequence ID" value="MED6248629.1"/>
    <property type="molecule type" value="Genomic_DNA"/>
</dbReference>
<dbReference type="Proteomes" id="UP001345963">
    <property type="component" value="Unassembled WGS sequence"/>
</dbReference>
<name>A0ABU7BEB9_9TELE</name>
<protein>
    <submittedName>
        <fullName evidence="1">Uncharacterized protein</fullName>
    </submittedName>
</protein>
<evidence type="ECO:0000313" key="2">
    <source>
        <dbReference type="Proteomes" id="UP001345963"/>
    </source>
</evidence>
<proteinExistence type="predicted"/>